<dbReference type="PRINTS" id="PR00449">
    <property type="entry name" value="RASTRNSFRMNG"/>
</dbReference>
<keyword evidence="1" id="KW-0547">Nucleotide-binding</keyword>
<dbReference type="PANTHER" id="PTHR24070">
    <property type="entry name" value="RAS, DI-RAS, AND RHEB FAMILY MEMBERS OF SMALL GTPASE SUPERFAMILY"/>
    <property type="match status" value="1"/>
</dbReference>
<protein>
    <submittedName>
        <fullName evidence="3">Uncharacterized protein</fullName>
    </submittedName>
</protein>
<organism evidence="3 4">
    <name type="scientific">Galdieria partita</name>
    <dbReference type="NCBI Taxonomy" id="83374"/>
    <lineage>
        <taxon>Eukaryota</taxon>
        <taxon>Rhodophyta</taxon>
        <taxon>Bangiophyceae</taxon>
        <taxon>Galdieriales</taxon>
        <taxon>Galdieriaceae</taxon>
        <taxon>Galdieria</taxon>
    </lineage>
</organism>
<dbReference type="Proteomes" id="UP001061958">
    <property type="component" value="Unassembled WGS sequence"/>
</dbReference>
<comment type="caution">
    <text evidence="3">The sequence shown here is derived from an EMBL/GenBank/DDBJ whole genome shotgun (WGS) entry which is preliminary data.</text>
</comment>
<dbReference type="InterPro" id="IPR027417">
    <property type="entry name" value="P-loop_NTPase"/>
</dbReference>
<dbReference type="GO" id="GO:0016020">
    <property type="term" value="C:membrane"/>
    <property type="evidence" value="ECO:0007669"/>
    <property type="project" value="InterPro"/>
</dbReference>
<evidence type="ECO:0000256" key="1">
    <source>
        <dbReference type="ARBA" id="ARBA00022741"/>
    </source>
</evidence>
<sequence>MEEDSRNSNVFFRLDGNKFRRVALLGAKGVGKSSIVTRFAEDTFLESYLPTIEDSYHATCKHRNETYNLEILDTGGQDEYSYLGTQLTIGVDGYVFVYSICDGGSFDMIPVAHRLLSEALGTEKVPKILVGNFLDAADKREVSSEEGKNLAEKLNCPFVECSAKSGQNISKVFTLLLAEVEGMYFQRNSMEVPTSSNSTRCSII</sequence>
<dbReference type="NCBIfam" id="TIGR00231">
    <property type="entry name" value="small_GTP"/>
    <property type="match status" value="1"/>
</dbReference>
<dbReference type="SUPFAM" id="SSF52540">
    <property type="entry name" value="P-loop containing nucleoside triphosphate hydrolases"/>
    <property type="match status" value="1"/>
</dbReference>
<dbReference type="SMART" id="SM00174">
    <property type="entry name" value="RHO"/>
    <property type="match status" value="1"/>
</dbReference>
<dbReference type="InterPro" id="IPR005225">
    <property type="entry name" value="Small_GTP-bd"/>
</dbReference>
<dbReference type="InterPro" id="IPR001806">
    <property type="entry name" value="Small_GTPase"/>
</dbReference>
<evidence type="ECO:0000313" key="3">
    <source>
        <dbReference type="EMBL" id="GJQ14539.1"/>
    </source>
</evidence>
<dbReference type="PROSITE" id="PS51421">
    <property type="entry name" value="RAS"/>
    <property type="match status" value="1"/>
</dbReference>
<dbReference type="SMART" id="SM00173">
    <property type="entry name" value="RAS"/>
    <property type="match status" value="1"/>
</dbReference>
<dbReference type="OrthoDB" id="5976022at2759"/>
<dbReference type="GO" id="GO:0005525">
    <property type="term" value="F:GTP binding"/>
    <property type="evidence" value="ECO:0007669"/>
    <property type="project" value="UniProtKB-KW"/>
</dbReference>
<keyword evidence="2" id="KW-0342">GTP-binding</keyword>
<evidence type="ECO:0000313" key="4">
    <source>
        <dbReference type="Proteomes" id="UP001061958"/>
    </source>
</evidence>
<dbReference type="Gene3D" id="3.40.50.300">
    <property type="entry name" value="P-loop containing nucleotide triphosphate hydrolases"/>
    <property type="match status" value="1"/>
</dbReference>
<dbReference type="PROSITE" id="PS51419">
    <property type="entry name" value="RAB"/>
    <property type="match status" value="1"/>
</dbReference>
<reference evidence="3" key="1">
    <citation type="journal article" date="2022" name="Proc. Natl. Acad. Sci. U.S.A.">
        <title>Life cycle and functional genomics of the unicellular red alga Galdieria for elucidating algal and plant evolution and industrial use.</title>
        <authorList>
            <person name="Hirooka S."/>
            <person name="Itabashi T."/>
            <person name="Ichinose T.M."/>
            <person name="Onuma R."/>
            <person name="Fujiwara T."/>
            <person name="Yamashita S."/>
            <person name="Jong L.W."/>
            <person name="Tomita R."/>
            <person name="Iwane A.H."/>
            <person name="Miyagishima S.Y."/>
        </authorList>
    </citation>
    <scope>NUCLEOTIDE SEQUENCE</scope>
    <source>
        <strain evidence="3">NBRC 102759</strain>
    </source>
</reference>
<accession>A0A9C7Q2C9</accession>
<reference evidence="3" key="2">
    <citation type="submission" date="2022-01" db="EMBL/GenBank/DDBJ databases">
        <authorList>
            <person name="Hirooka S."/>
            <person name="Miyagishima S.Y."/>
        </authorList>
    </citation>
    <scope>NUCLEOTIDE SEQUENCE</scope>
    <source>
        <strain evidence="3">NBRC 102759</strain>
    </source>
</reference>
<dbReference type="Pfam" id="PF00071">
    <property type="entry name" value="Ras"/>
    <property type="match status" value="1"/>
</dbReference>
<gene>
    <name evidence="3" type="ORF">GpartN1_g6330.t1</name>
</gene>
<dbReference type="SMART" id="SM00175">
    <property type="entry name" value="RAB"/>
    <property type="match status" value="1"/>
</dbReference>
<dbReference type="InterPro" id="IPR020849">
    <property type="entry name" value="Small_GTPase_Ras-type"/>
</dbReference>
<dbReference type="EMBL" id="BQMJ01000056">
    <property type="protein sequence ID" value="GJQ14539.1"/>
    <property type="molecule type" value="Genomic_DNA"/>
</dbReference>
<dbReference type="GO" id="GO:0007165">
    <property type="term" value="P:signal transduction"/>
    <property type="evidence" value="ECO:0007669"/>
    <property type="project" value="InterPro"/>
</dbReference>
<name>A0A9C7Q2C9_9RHOD</name>
<keyword evidence="4" id="KW-1185">Reference proteome</keyword>
<dbReference type="AlphaFoldDB" id="A0A9C7Q2C9"/>
<dbReference type="FunFam" id="3.40.50.300:FF:001447">
    <property type="entry name" value="Ras-related protein Rab-1B"/>
    <property type="match status" value="1"/>
</dbReference>
<dbReference type="GO" id="GO:0003924">
    <property type="term" value="F:GTPase activity"/>
    <property type="evidence" value="ECO:0007669"/>
    <property type="project" value="InterPro"/>
</dbReference>
<proteinExistence type="predicted"/>
<evidence type="ECO:0000256" key="2">
    <source>
        <dbReference type="ARBA" id="ARBA00023134"/>
    </source>
</evidence>